<organism evidence="1 2">
    <name type="scientific">Asbolus verrucosus</name>
    <name type="common">Desert ironclad beetle</name>
    <dbReference type="NCBI Taxonomy" id="1661398"/>
    <lineage>
        <taxon>Eukaryota</taxon>
        <taxon>Metazoa</taxon>
        <taxon>Ecdysozoa</taxon>
        <taxon>Arthropoda</taxon>
        <taxon>Hexapoda</taxon>
        <taxon>Insecta</taxon>
        <taxon>Pterygota</taxon>
        <taxon>Neoptera</taxon>
        <taxon>Endopterygota</taxon>
        <taxon>Coleoptera</taxon>
        <taxon>Polyphaga</taxon>
        <taxon>Cucujiformia</taxon>
        <taxon>Tenebrionidae</taxon>
        <taxon>Pimeliinae</taxon>
        <taxon>Asbolus</taxon>
    </lineage>
</organism>
<sequence length="122" mass="14365">MVVLASTTLKVNHTFSKFSKIYKISSVYQLRYRNLHKIRSRLRFRIISDQEAVSRSILYQIFLECYRGSCDFRGPQTKKGQKRSSSFGQQRHHDIIHEDYDSNDTVNDITVIKLLNTANTYE</sequence>
<keyword evidence="2" id="KW-1185">Reference proteome</keyword>
<reference evidence="1 2" key="1">
    <citation type="submission" date="2017-03" db="EMBL/GenBank/DDBJ databases">
        <title>Genome of the blue death feigning beetle - Asbolus verrucosus.</title>
        <authorList>
            <person name="Rider S.D."/>
        </authorList>
    </citation>
    <scope>NUCLEOTIDE SEQUENCE [LARGE SCALE GENOMIC DNA]</scope>
    <source>
        <strain evidence="1">Butters</strain>
        <tissue evidence="1">Head and leg muscle</tissue>
    </source>
</reference>
<gene>
    <name evidence="1" type="ORF">BDFB_008808</name>
</gene>
<proteinExistence type="predicted"/>
<accession>A0A482W6J6</accession>
<dbReference type="AlphaFoldDB" id="A0A482W6J6"/>
<dbReference type="EMBL" id="QDEB01023409">
    <property type="protein sequence ID" value="RZC40754.1"/>
    <property type="molecule type" value="Genomic_DNA"/>
</dbReference>
<comment type="caution">
    <text evidence="1">The sequence shown here is derived from an EMBL/GenBank/DDBJ whole genome shotgun (WGS) entry which is preliminary data.</text>
</comment>
<dbReference type="Proteomes" id="UP000292052">
    <property type="component" value="Unassembled WGS sequence"/>
</dbReference>
<evidence type="ECO:0000313" key="1">
    <source>
        <dbReference type="EMBL" id="RZC40754.1"/>
    </source>
</evidence>
<protein>
    <submittedName>
        <fullName evidence="1">Uncharacterized protein</fullName>
    </submittedName>
</protein>
<evidence type="ECO:0000313" key="2">
    <source>
        <dbReference type="Proteomes" id="UP000292052"/>
    </source>
</evidence>
<name>A0A482W6J6_ASBVE</name>
<feature type="non-terminal residue" evidence="1">
    <location>
        <position position="122"/>
    </location>
</feature>